<organism evidence="1 2">
    <name type="scientific">Bradyrhizobium macuxiense</name>
    <dbReference type="NCBI Taxonomy" id="1755647"/>
    <lineage>
        <taxon>Bacteria</taxon>
        <taxon>Pseudomonadati</taxon>
        <taxon>Pseudomonadota</taxon>
        <taxon>Alphaproteobacteria</taxon>
        <taxon>Hyphomicrobiales</taxon>
        <taxon>Nitrobacteraceae</taxon>
        <taxon>Bradyrhizobium</taxon>
    </lineage>
</organism>
<evidence type="ECO:0000313" key="2">
    <source>
        <dbReference type="Proteomes" id="UP000321304"/>
    </source>
</evidence>
<name>A0A560KS34_9BRAD</name>
<reference evidence="1 2" key="1">
    <citation type="submission" date="2019-06" db="EMBL/GenBank/DDBJ databases">
        <title>Genomic Encyclopedia of Type Strains, Phase IV (KMG-V): Genome sequencing to study the core and pangenomes of soil and plant-associated prokaryotes.</title>
        <authorList>
            <person name="Whitman W."/>
        </authorList>
    </citation>
    <scope>NUCLEOTIDE SEQUENCE [LARGE SCALE GENOMIC DNA]</scope>
    <source>
        <strain evidence="1 2">BR 10355</strain>
    </source>
</reference>
<gene>
    <name evidence="1" type="ORF">FBZ93_1309</name>
</gene>
<evidence type="ECO:0000313" key="1">
    <source>
        <dbReference type="EMBL" id="TWB86046.1"/>
    </source>
</evidence>
<dbReference type="EMBL" id="VITY01000030">
    <property type="protein sequence ID" value="TWB86046.1"/>
    <property type="molecule type" value="Genomic_DNA"/>
</dbReference>
<accession>A0A560KS34</accession>
<comment type="caution">
    <text evidence="1">The sequence shown here is derived from an EMBL/GenBank/DDBJ whole genome shotgun (WGS) entry which is preliminary data.</text>
</comment>
<sequence length="29" mass="3622">MWMCVEAPDFLNSFQKLSTWFVWRVASWR</sequence>
<proteinExistence type="predicted"/>
<protein>
    <submittedName>
        <fullName evidence="1">Uncharacterized protein</fullName>
    </submittedName>
</protein>
<dbReference type="Proteomes" id="UP000321304">
    <property type="component" value="Unassembled WGS sequence"/>
</dbReference>
<dbReference type="AlphaFoldDB" id="A0A560KS34"/>
<keyword evidence="2" id="KW-1185">Reference proteome</keyword>